<accession>A0ABU2ZHG8</accession>
<sequence>MIEKREVILFGKLADPLGSSVRVDGGDRSELVQDVRARVAALEPRLGELLADPGVRACVDGALAVDGMIAGPGCPIERIPVVSGG</sequence>
<evidence type="ECO:0008006" key="3">
    <source>
        <dbReference type="Google" id="ProtNLM"/>
    </source>
</evidence>
<comment type="caution">
    <text evidence="1">The sequence shown here is derived from an EMBL/GenBank/DDBJ whole genome shotgun (WGS) entry which is preliminary data.</text>
</comment>
<keyword evidence="2" id="KW-1185">Reference proteome</keyword>
<proteinExistence type="predicted"/>
<evidence type="ECO:0000313" key="2">
    <source>
        <dbReference type="Proteomes" id="UP001259803"/>
    </source>
</evidence>
<dbReference type="EMBL" id="JAVRHS010000005">
    <property type="protein sequence ID" value="MDT0576053.1"/>
    <property type="molecule type" value="Genomic_DNA"/>
</dbReference>
<gene>
    <name evidence="1" type="ORF">RM533_07615</name>
</gene>
<name>A0ABU2ZHG8_9SPHN</name>
<organism evidence="1 2">
    <name type="scientific">Croceicoccus esteveae</name>
    <dbReference type="NCBI Taxonomy" id="3075597"/>
    <lineage>
        <taxon>Bacteria</taxon>
        <taxon>Pseudomonadati</taxon>
        <taxon>Pseudomonadota</taxon>
        <taxon>Alphaproteobacteria</taxon>
        <taxon>Sphingomonadales</taxon>
        <taxon>Erythrobacteraceae</taxon>
        <taxon>Croceicoccus</taxon>
    </lineage>
</organism>
<dbReference type="Proteomes" id="UP001259803">
    <property type="component" value="Unassembled WGS sequence"/>
</dbReference>
<reference evidence="1 2" key="1">
    <citation type="submission" date="2023-09" db="EMBL/GenBank/DDBJ databases">
        <authorList>
            <person name="Rey-Velasco X."/>
        </authorList>
    </citation>
    <scope>NUCLEOTIDE SEQUENCE [LARGE SCALE GENOMIC DNA]</scope>
    <source>
        <strain evidence="1 2">F390</strain>
    </source>
</reference>
<evidence type="ECO:0000313" key="1">
    <source>
        <dbReference type="EMBL" id="MDT0576053.1"/>
    </source>
</evidence>
<dbReference type="RefSeq" id="WP_311340634.1">
    <property type="nucleotide sequence ID" value="NZ_JAVRHS010000005.1"/>
</dbReference>
<protein>
    <recommendedName>
        <fullName evidence="3">Molybdopterin synthase sulfur carrier subunit</fullName>
    </recommendedName>
</protein>